<sequence>MDLGSAPPSSIDASVGIFGGVLLPTQPKQEPVSADYHISAQPRALTSVILDYRFTREQVACVCEMLQQSGSIERLSKFIWSLPQCEELERDESVLKAKAVVNFHKQNFKELYRVLESHNFSPENHAQLQSLWLRAHYAEAERLRGRQLGAVGKYRIRRKYPLPRTIWDGEETSYCFREKSRHVLRERYQSNPYPSPREKKELAELTALTVTQVSNWFKNRRQRDRAAESKERDPNDPNAGKADDSDSSDEDVKSTDSKPSSHQLSQQQQHQSATLPTTLAPPGGQAQELAGPYSGFATGLQLAAYGNHSGMVHSGYLHGQPDPVSSMLHMGHHYQNL</sequence>
<dbReference type="InterPro" id="IPR001356">
    <property type="entry name" value="HD"/>
</dbReference>
<dbReference type="GO" id="GO:0000978">
    <property type="term" value="F:RNA polymerase II cis-regulatory region sequence-specific DNA binding"/>
    <property type="evidence" value="ECO:0007669"/>
    <property type="project" value="TreeGrafter"/>
</dbReference>
<keyword evidence="6 7" id="KW-0539">Nucleus</keyword>
<feature type="region of interest" description="Disordered" evidence="9">
    <location>
        <begin position="219"/>
        <end position="291"/>
    </location>
</feature>
<feature type="DNA-binding region" description="Homeobox" evidence="7">
    <location>
        <begin position="169"/>
        <end position="228"/>
    </location>
</feature>
<dbReference type="GO" id="GO:0005667">
    <property type="term" value="C:transcription regulator complex"/>
    <property type="evidence" value="ECO:0007669"/>
    <property type="project" value="TreeGrafter"/>
</dbReference>
<dbReference type="Pfam" id="PF16878">
    <property type="entry name" value="SIX1_SD"/>
    <property type="match status" value="1"/>
</dbReference>
<comment type="subcellular location">
    <subcellularLocation>
        <location evidence="1 7 8">Nucleus</location>
    </subcellularLocation>
</comment>
<evidence type="ECO:0000256" key="5">
    <source>
        <dbReference type="ARBA" id="ARBA00023155"/>
    </source>
</evidence>
<keyword evidence="3" id="KW-0217">Developmental protein</keyword>
<feature type="compositionally biased region" description="Low complexity" evidence="9">
    <location>
        <begin position="260"/>
        <end position="272"/>
    </location>
</feature>
<evidence type="ECO:0000256" key="8">
    <source>
        <dbReference type="RuleBase" id="RU000682"/>
    </source>
</evidence>
<dbReference type="Gene3D" id="1.10.10.60">
    <property type="entry name" value="Homeodomain-like"/>
    <property type="match status" value="1"/>
</dbReference>
<evidence type="ECO:0000256" key="9">
    <source>
        <dbReference type="SAM" id="MobiDB-lite"/>
    </source>
</evidence>
<evidence type="ECO:0000256" key="2">
    <source>
        <dbReference type="ARBA" id="ARBA00008161"/>
    </source>
</evidence>
<evidence type="ECO:0000313" key="11">
    <source>
        <dbReference type="Proteomes" id="UP000887566"/>
    </source>
</evidence>
<keyword evidence="4 7" id="KW-0238">DNA-binding</keyword>
<dbReference type="Proteomes" id="UP000887566">
    <property type="component" value="Unplaced"/>
</dbReference>
<dbReference type="InterPro" id="IPR017970">
    <property type="entry name" value="Homeobox_CS"/>
</dbReference>
<organism evidence="11 12">
    <name type="scientific">Plectus sambesii</name>
    <dbReference type="NCBI Taxonomy" id="2011161"/>
    <lineage>
        <taxon>Eukaryota</taxon>
        <taxon>Metazoa</taxon>
        <taxon>Ecdysozoa</taxon>
        <taxon>Nematoda</taxon>
        <taxon>Chromadorea</taxon>
        <taxon>Plectida</taxon>
        <taxon>Plectina</taxon>
        <taxon>Plectoidea</taxon>
        <taxon>Plectidae</taxon>
        <taxon>Plectus</taxon>
    </lineage>
</organism>
<evidence type="ECO:0000256" key="1">
    <source>
        <dbReference type="ARBA" id="ARBA00004123"/>
    </source>
</evidence>
<dbReference type="FunFam" id="1.10.10.60:FF:000046">
    <property type="entry name" value="SIX homeobox 3"/>
    <property type="match status" value="1"/>
</dbReference>
<dbReference type="WBParaSite" id="PSAMB.scaffold2837size20940.g19332.t1">
    <property type="protein sequence ID" value="PSAMB.scaffold2837size20940.g19332.t1"/>
    <property type="gene ID" value="PSAMB.scaffold2837size20940.g19332"/>
</dbReference>
<evidence type="ECO:0000256" key="6">
    <source>
        <dbReference type="ARBA" id="ARBA00023242"/>
    </source>
</evidence>
<comment type="similarity">
    <text evidence="2">Belongs to the SIX/Sine oculis homeobox family.</text>
</comment>
<evidence type="ECO:0000256" key="3">
    <source>
        <dbReference type="ARBA" id="ARBA00022473"/>
    </source>
</evidence>
<dbReference type="Pfam" id="PF00046">
    <property type="entry name" value="Homeodomain"/>
    <property type="match status" value="1"/>
</dbReference>
<reference evidence="12" key="1">
    <citation type="submission" date="2022-11" db="UniProtKB">
        <authorList>
            <consortium name="WormBaseParasite"/>
        </authorList>
    </citation>
    <scope>IDENTIFICATION</scope>
</reference>
<name>A0A914VZL9_9BILA</name>
<protein>
    <submittedName>
        <fullName evidence="12">Homeobox domain-containing protein</fullName>
    </submittedName>
</protein>
<dbReference type="GO" id="GO:0005634">
    <property type="term" value="C:nucleus"/>
    <property type="evidence" value="ECO:0007669"/>
    <property type="project" value="UniProtKB-SubCell"/>
</dbReference>
<dbReference type="PANTHER" id="PTHR10390">
    <property type="entry name" value="HOMEOBOX PROTEIN SIX"/>
    <property type="match status" value="1"/>
</dbReference>
<evidence type="ECO:0000313" key="12">
    <source>
        <dbReference type="WBParaSite" id="PSAMB.scaffold2837size20940.g19332.t1"/>
    </source>
</evidence>
<dbReference type="InterPro" id="IPR031701">
    <property type="entry name" value="SIX1_SD"/>
</dbReference>
<dbReference type="SUPFAM" id="SSF46689">
    <property type="entry name" value="Homeodomain-like"/>
    <property type="match status" value="1"/>
</dbReference>
<evidence type="ECO:0000256" key="4">
    <source>
        <dbReference type="ARBA" id="ARBA00023125"/>
    </source>
</evidence>
<feature type="compositionally biased region" description="Basic and acidic residues" evidence="9">
    <location>
        <begin position="224"/>
        <end position="235"/>
    </location>
</feature>
<keyword evidence="5 7" id="KW-0371">Homeobox</keyword>
<dbReference type="InterPro" id="IPR009057">
    <property type="entry name" value="Homeodomain-like_sf"/>
</dbReference>
<dbReference type="CDD" id="cd00086">
    <property type="entry name" value="homeodomain"/>
    <property type="match status" value="1"/>
</dbReference>
<proteinExistence type="inferred from homology"/>
<evidence type="ECO:0000256" key="7">
    <source>
        <dbReference type="PROSITE-ProRule" id="PRU00108"/>
    </source>
</evidence>
<feature type="domain" description="Homeobox" evidence="10">
    <location>
        <begin position="167"/>
        <end position="227"/>
    </location>
</feature>
<dbReference type="AlphaFoldDB" id="A0A914VZL9"/>
<dbReference type="PANTHER" id="PTHR10390:SF61">
    <property type="entry name" value="HOMEOBOX PROTEIN SIX2"/>
    <property type="match status" value="1"/>
</dbReference>
<dbReference type="PROSITE" id="PS50071">
    <property type="entry name" value="HOMEOBOX_2"/>
    <property type="match status" value="1"/>
</dbReference>
<dbReference type="PROSITE" id="PS00027">
    <property type="entry name" value="HOMEOBOX_1"/>
    <property type="match status" value="1"/>
</dbReference>
<accession>A0A914VZL9</accession>
<keyword evidence="11" id="KW-1185">Reference proteome</keyword>
<evidence type="ECO:0000259" key="10">
    <source>
        <dbReference type="PROSITE" id="PS50071"/>
    </source>
</evidence>
<dbReference type="SMART" id="SM00389">
    <property type="entry name" value="HOX"/>
    <property type="match status" value="1"/>
</dbReference>
<dbReference type="GO" id="GO:0000981">
    <property type="term" value="F:DNA-binding transcription factor activity, RNA polymerase II-specific"/>
    <property type="evidence" value="ECO:0007669"/>
    <property type="project" value="InterPro"/>
</dbReference>